<gene>
    <name evidence="1" type="ORF">AN218_16390</name>
</gene>
<dbReference type="AlphaFoldDB" id="A0A1E7L3B9"/>
<organism evidence="1 2">
    <name type="scientific">Streptomyces nanshensis</name>
    <dbReference type="NCBI Taxonomy" id="518642"/>
    <lineage>
        <taxon>Bacteria</taxon>
        <taxon>Bacillati</taxon>
        <taxon>Actinomycetota</taxon>
        <taxon>Actinomycetes</taxon>
        <taxon>Kitasatosporales</taxon>
        <taxon>Streptomycetaceae</taxon>
        <taxon>Streptomyces</taxon>
    </lineage>
</organism>
<name>A0A1E7L3B9_9ACTN</name>
<dbReference type="EMBL" id="LJGW01000279">
    <property type="protein sequence ID" value="OEV10675.1"/>
    <property type="molecule type" value="Genomic_DNA"/>
</dbReference>
<dbReference type="RefSeq" id="WP_070017634.1">
    <property type="nucleotide sequence ID" value="NZ_LJGW01000279.1"/>
</dbReference>
<reference evidence="1 2" key="1">
    <citation type="journal article" date="2016" name="Front. Microbiol.">
        <title>Comparative Genomics Analysis of Streptomyces Species Reveals Their Adaptation to the Marine Environment and Their Diversity at the Genomic Level.</title>
        <authorList>
            <person name="Tian X."/>
            <person name="Zhang Z."/>
            <person name="Yang T."/>
            <person name="Chen M."/>
            <person name="Li J."/>
            <person name="Chen F."/>
            <person name="Yang J."/>
            <person name="Li W."/>
            <person name="Zhang B."/>
            <person name="Zhang Z."/>
            <person name="Wu J."/>
            <person name="Zhang C."/>
            <person name="Long L."/>
            <person name="Xiao J."/>
        </authorList>
    </citation>
    <scope>NUCLEOTIDE SEQUENCE [LARGE SCALE GENOMIC DNA]</scope>
    <source>
        <strain evidence="1 2">SCSIO 10429</strain>
    </source>
</reference>
<dbReference type="PANTHER" id="PTHR36221">
    <property type="entry name" value="DUF742 DOMAIN-CONTAINING PROTEIN"/>
    <property type="match status" value="1"/>
</dbReference>
<comment type="caution">
    <text evidence="1">The sequence shown here is derived from an EMBL/GenBank/DDBJ whole genome shotgun (WGS) entry which is preliminary data.</text>
</comment>
<protein>
    <recommendedName>
        <fullName evidence="3">DUF742 domain-containing protein</fullName>
    </recommendedName>
</protein>
<proteinExistence type="predicted"/>
<dbReference type="Proteomes" id="UP000176005">
    <property type="component" value="Unassembled WGS sequence"/>
</dbReference>
<evidence type="ECO:0000313" key="2">
    <source>
        <dbReference type="Proteomes" id="UP000176005"/>
    </source>
</evidence>
<dbReference type="InterPro" id="IPR007995">
    <property type="entry name" value="DUF742"/>
</dbReference>
<sequence>MGTPHHPQWFDREAGFTTRPYAITRGRTLPSRSDLTLITQVVGNDAGSGHDTRREQPESAAIMELVRRRPLAIVEIASYLDLPASVVRVLCGDLADRSLILVKKPGPENDTPDEHARVLRKVIDGIRKL</sequence>
<dbReference type="PANTHER" id="PTHR36221:SF1">
    <property type="entry name" value="DUF742 DOMAIN-CONTAINING PROTEIN"/>
    <property type="match status" value="1"/>
</dbReference>
<accession>A0A1E7L3B9</accession>
<evidence type="ECO:0008006" key="3">
    <source>
        <dbReference type="Google" id="ProtNLM"/>
    </source>
</evidence>
<evidence type="ECO:0000313" key="1">
    <source>
        <dbReference type="EMBL" id="OEV10675.1"/>
    </source>
</evidence>
<dbReference type="Pfam" id="PF05331">
    <property type="entry name" value="DUF742"/>
    <property type="match status" value="1"/>
</dbReference>
<keyword evidence="2" id="KW-1185">Reference proteome</keyword>